<reference evidence="3" key="1">
    <citation type="submission" date="2010-08" db="EMBL/GenBank/DDBJ databases">
        <authorList>
            <consortium name="Caenorhabditis japonica Sequencing Consortium"/>
            <person name="Wilson R.K."/>
        </authorList>
    </citation>
    <scope>NUCLEOTIDE SEQUENCE [LARGE SCALE GENOMIC DNA]</scope>
    <source>
        <strain evidence="3">DF5081</strain>
    </source>
</reference>
<reference evidence="2" key="2">
    <citation type="submission" date="2022-06" db="UniProtKB">
        <authorList>
            <consortium name="EnsemblMetazoa"/>
        </authorList>
    </citation>
    <scope>IDENTIFICATION</scope>
    <source>
        <strain evidence="2">DF5081</strain>
    </source>
</reference>
<protein>
    <submittedName>
        <fullName evidence="2">Uncharacterized protein</fullName>
    </submittedName>
</protein>
<feature type="compositionally biased region" description="Basic and acidic residues" evidence="1">
    <location>
        <begin position="82"/>
        <end position="102"/>
    </location>
</feature>
<proteinExistence type="predicted"/>
<dbReference type="AlphaFoldDB" id="A0A8R1DSV8"/>
<evidence type="ECO:0000313" key="3">
    <source>
        <dbReference type="Proteomes" id="UP000005237"/>
    </source>
</evidence>
<feature type="region of interest" description="Disordered" evidence="1">
    <location>
        <begin position="82"/>
        <end position="165"/>
    </location>
</feature>
<evidence type="ECO:0000256" key="1">
    <source>
        <dbReference type="SAM" id="MobiDB-lite"/>
    </source>
</evidence>
<keyword evidence="3" id="KW-1185">Reference proteome</keyword>
<sequence>MRGEAWMRPVMNVMRVLNADNADDLERSFIEVRNAKGSAEELRDEYEMLKEEFSSSRSKWVKEKEQLKNTVQDLSKTAEKWRRRAEEAEMAAKRGQMFKEKDDESDEESEASEDYPSMRERLRRRSSRQDMSTDSARRPSGQEARQEKIKFSGTSKWDKNGARDVAGRHCTVSRVARREATVEVQGRRSLQRKIVKEVVASMNKMMRVAALPEPKVFDGSGSFGEFKRTFLMKFREVVEDDEDLVAILEEKFLVGSAKSLFRSMENRRKRPIKVLFEEFEEKLKRRQGDSQTHALAVFEELSRGAGQKMWEYLVEVEKWSRKGYPEANKTTMSQMRVTKLMKAAKDDRNLHNLLIMKRRETPVEEQYDTLKDIVLQQENERKKEQ</sequence>
<evidence type="ECO:0000313" key="2">
    <source>
        <dbReference type="EnsemblMetazoa" id="CJA09780.1"/>
    </source>
</evidence>
<dbReference type="EnsemblMetazoa" id="CJA09780.1">
    <property type="protein sequence ID" value="CJA09780.1"/>
    <property type="gene ID" value="WBGene00128984"/>
</dbReference>
<accession>A0A8R1DSV8</accession>
<name>A0A8R1DSV8_CAEJA</name>
<organism evidence="2 3">
    <name type="scientific">Caenorhabditis japonica</name>
    <dbReference type="NCBI Taxonomy" id="281687"/>
    <lineage>
        <taxon>Eukaryota</taxon>
        <taxon>Metazoa</taxon>
        <taxon>Ecdysozoa</taxon>
        <taxon>Nematoda</taxon>
        <taxon>Chromadorea</taxon>
        <taxon>Rhabditida</taxon>
        <taxon>Rhabditina</taxon>
        <taxon>Rhabditomorpha</taxon>
        <taxon>Rhabditoidea</taxon>
        <taxon>Rhabditidae</taxon>
        <taxon>Peloderinae</taxon>
        <taxon>Caenorhabditis</taxon>
    </lineage>
</organism>
<feature type="compositionally biased region" description="Basic and acidic residues" evidence="1">
    <location>
        <begin position="144"/>
        <end position="165"/>
    </location>
</feature>
<dbReference type="Proteomes" id="UP000005237">
    <property type="component" value="Unassembled WGS sequence"/>
</dbReference>
<feature type="compositionally biased region" description="Acidic residues" evidence="1">
    <location>
        <begin position="103"/>
        <end position="113"/>
    </location>
</feature>